<name>A0A2R6NE92_9APHY</name>
<organism evidence="2 3">
    <name type="scientific">Hermanssonia centrifuga</name>
    <dbReference type="NCBI Taxonomy" id="98765"/>
    <lineage>
        <taxon>Eukaryota</taxon>
        <taxon>Fungi</taxon>
        <taxon>Dikarya</taxon>
        <taxon>Basidiomycota</taxon>
        <taxon>Agaricomycotina</taxon>
        <taxon>Agaricomycetes</taxon>
        <taxon>Polyporales</taxon>
        <taxon>Meruliaceae</taxon>
        <taxon>Hermanssonia</taxon>
    </lineage>
</organism>
<dbReference type="OrthoDB" id="416253at2759"/>
<dbReference type="InterPro" id="IPR036812">
    <property type="entry name" value="NAD(P)_OxRdtase_dom_sf"/>
</dbReference>
<evidence type="ECO:0000313" key="3">
    <source>
        <dbReference type="Proteomes" id="UP000186601"/>
    </source>
</evidence>
<dbReference type="Gene3D" id="3.20.20.100">
    <property type="entry name" value="NADP-dependent oxidoreductase domain"/>
    <property type="match status" value="1"/>
</dbReference>
<evidence type="ECO:0000313" key="2">
    <source>
        <dbReference type="EMBL" id="PSR70683.1"/>
    </source>
</evidence>
<dbReference type="AlphaFoldDB" id="A0A2R6NE92"/>
<dbReference type="GO" id="GO:0016491">
    <property type="term" value="F:oxidoreductase activity"/>
    <property type="evidence" value="ECO:0007669"/>
    <property type="project" value="InterPro"/>
</dbReference>
<proteinExistence type="predicted"/>
<dbReference type="PROSITE" id="PS00063">
    <property type="entry name" value="ALDOKETO_REDUCTASE_3"/>
    <property type="match status" value="1"/>
</dbReference>
<dbReference type="PANTHER" id="PTHR43827">
    <property type="entry name" value="2,5-DIKETO-D-GLUCONIC ACID REDUCTASE"/>
    <property type="match status" value="1"/>
</dbReference>
<reference evidence="2 3" key="1">
    <citation type="submission" date="2018-02" db="EMBL/GenBank/DDBJ databases">
        <title>Genome sequence of the basidiomycete white-rot fungus Phlebia centrifuga.</title>
        <authorList>
            <person name="Granchi Z."/>
            <person name="Peng M."/>
            <person name="de Vries R.P."/>
            <person name="Hilden K."/>
            <person name="Makela M.R."/>
            <person name="Grigoriev I."/>
            <person name="Riley R."/>
        </authorList>
    </citation>
    <scope>NUCLEOTIDE SEQUENCE [LARGE SCALE GENOMIC DNA]</scope>
    <source>
        <strain evidence="2 3">FBCC195</strain>
    </source>
</reference>
<dbReference type="EMBL" id="MLYV02001335">
    <property type="protein sequence ID" value="PSR70683.1"/>
    <property type="molecule type" value="Genomic_DNA"/>
</dbReference>
<evidence type="ECO:0000259" key="1">
    <source>
        <dbReference type="Pfam" id="PF00248"/>
    </source>
</evidence>
<protein>
    <recommendedName>
        <fullName evidence="1">NADP-dependent oxidoreductase domain-containing protein</fullName>
    </recommendedName>
</protein>
<gene>
    <name evidence="2" type="ORF">PHLCEN_2v13413</name>
</gene>
<dbReference type="SUPFAM" id="SSF51430">
    <property type="entry name" value="NAD(P)-linked oxidoreductase"/>
    <property type="match status" value="1"/>
</dbReference>
<dbReference type="InterPro" id="IPR018170">
    <property type="entry name" value="Aldo/ket_reductase_CS"/>
</dbReference>
<dbReference type="Proteomes" id="UP000186601">
    <property type="component" value="Unassembled WGS sequence"/>
</dbReference>
<dbReference type="STRING" id="98765.A0A2R6NE92"/>
<keyword evidence="3" id="KW-1185">Reference proteome</keyword>
<feature type="domain" description="NADP-dependent oxidoreductase" evidence="1">
    <location>
        <begin position="6"/>
        <end position="65"/>
    </location>
</feature>
<dbReference type="InterPro" id="IPR020471">
    <property type="entry name" value="AKR"/>
</dbReference>
<comment type="caution">
    <text evidence="2">The sequence shown here is derived from an EMBL/GenBank/DDBJ whole genome shotgun (WGS) entry which is preliminary data.</text>
</comment>
<dbReference type="PANTHER" id="PTHR43827:SF13">
    <property type="entry name" value="ALDO_KETO REDUCTASE FAMILY PROTEIN"/>
    <property type="match status" value="1"/>
</dbReference>
<sequence length="80" mass="8948">MDDPIIVDIAQKLNKEPAQVLLRWSLQRGFVPLVRSSNPTRIKSNAAVFDFELDEDDVNRLNGLDQGAEGAISWNPVDVE</sequence>
<dbReference type="InterPro" id="IPR023210">
    <property type="entry name" value="NADP_OxRdtase_dom"/>
</dbReference>
<accession>A0A2R6NE92</accession>
<dbReference type="Pfam" id="PF00248">
    <property type="entry name" value="Aldo_ket_red"/>
    <property type="match status" value="1"/>
</dbReference>